<comment type="caution">
    <text evidence="1">The sequence shown here is derived from an EMBL/GenBank/DDBJ whole genome shotgun (WGS) entry which is preliminary data.</text>
</comment>
<evidence type="ECO:0000313" key="2">
    <source>
        <dbReference type="Proteomes" id="UP000886856"/>
    </source>
</evidence>
<reference evidence="1" key="1">
    <citation type="journal article" date="2021" name="PeerJ">
        <title>Extensive microbial diversity within the chicken gut microbiome revealed by metagenomics and culture.</title>
        <authorList>
            <person name="Gilroy R."/>
            <person name="Ravi A."/>
            <person name="Getino M."/>
            <person name="Pursley I."/>
            <person name="Horton D.L."/>
            <person name="Alikhan N.F."/>
            <person name="Baker D."/>
            <person name="Gharbi K."/>
            <person name="Hall N."/>
            <person name="Watson M."/>
            <person name="Adriaenssens E.M."/>
            <person name="Foster-Nyarko E."/>
            <person name="Jarju S."/>
            <person name="Secka A."/>
            <person name="Antonio M."/>
            <person name="Oren A."/>
            <person name="Chaudhuri R.R."/>
            <person name="La Ragione R."/>
            <person name="Hildebrand F."/>
            <person name="Pallen M.J."/>
        </authorList>
    </citation>
    <scope>NUCLEOTIDE SEQUENCE</scope>
    <source>
        <strain evidence="1">CHK171-505</strain>
    </source>
</reference>
<gene>
    <name evidence="1" type="ORF">H9948_11875</name>
</gene>
<evidence type="ECO:0000313" key="1">
    <source>
        <dbReference type="EMBL" id="HJA91474.1"/>
    </source>
</evidence>
<dbReference type="AlphaFoldDB" id="A0A9D2I4A5"/>
<name>A0A9D2I4A5_9LACT</name>
<organism evidence="1 2">
    <name type="scientific">Candidatus Jeotgalibaca merdavium</name>
    <dbReference type="NCBI Taxonomy" id="2838627"/>
    <lineage>
        <taxon>Bacteria</taxon>
        <taxon>Bacillati</taxon>
        <taxon>Bacillota</taxon>
        <taxon>Bacilli</taxon>
        <taxon>Lactobacillales</taxon>
        <taxon>Carnobacteriaceae</taxon>
        <taxon>Jeotgalibaca</taxon>
    </lineage>
</organism>
<protein>
    <submittedName>
        <fullName evidence="1">Uncharacterized protein</fullName>
    </submittedName>
</protein>
<dbReference type="EMBL" id="DWYW01000277">
    <property type="protein sequence ID" value="HJA91474.1"/>
    <property type="molecule type" value="Genomic_DNA"/>
</dbReference>
<dbReference type="Proteomes" id="UP000886856">
    <property type="component" value="Unassembled WGS sequence"/>
</dbReference>
<reference evidence="1" key="2">
    <citation type="submission" date="2021-04" db="EMBL/GenBank/DDBJ databases">
        <authorList>
            <person name="Gilroy R."/>
        </authorList>
    </citation>
    <scope>NUCLEOTIDE SEQUENCE</scope>
    <source>
        <strain evidence="1">CHK171-505</strain>
    </source>
</reference>
<proteinExistence type="predicted"/>
<accession>A0A9D2I4A5</accession>
<sequence>MGVYSDGKEIIRDIIKLANGISDMELKNKILELQSKFYELNDENRDL</sequence>